<evidence type="ECO:0000256" key="6">
    <source>
        <dbReference type="SAM" id="MobiDB-lite"/>
    </source>
</evidence>
<keyword evidence="4" id="KW-0539">Nucleus</keyword>
<feature type="region of interest" description="Disordered" evidence="6">
    <location>
        <begin position="227"/>
        <end position="260"/>
    </location>
</feature>
<dbReference type="OrthoDB" id="5829382at2759"/>
<dbReference type="AlphaFoldDB" id="A0A2A2JKZ4"/>
<dbReference type="CDD" id="cd14687">
    <property type="entry name" value="bZIP_ATF2"/>
    <property type="match status" value="1"/>
</dbReference>
<evidence type="ECO:0000256" key="1">
    <source>
        <dbReference type="ARBA" id="ARBA00004123"/>
    </source>
</evidence>
<proteinExistence type="predicted"/>
<dbReference type="GO" id="GO:0005634">
    <property type="term" value="C:nucleus"/>
    <property type="evidence" value="ECO:0007669"/>
    <property type="project" value="UniProtKB-SubCell"/>
</dbReference>
<feature type="region of interest" description="Disordered" evidence="6">
    <location>
        <begin position="1"/>
        <end position="25"/>
    </location>
</feature>
<dbReference type="STRING" id="2018661.A0A2A2JKZ4"/>
<dbReference type="PROSITE" id="PS50217">
    <property type="entry name" value="BZIP"/>
    <property type="match status" value="1"/>
</dbReference>
<comment type="caution">
    <text evidence="8">The sequence shown here is derived from an EMBL/GenBank/DDBJ whole genome shotgun (WGS) entry which is preliminary data.</text>
</comment>
<dbReference type="InterPro" id="IPR046347">
    <property type="entry name" value="bZIP_sf"/>
</dbReference>
<feature type="compositionally biased region" description="Low complexity" evidence="6">
    <location>
        <begin position="1"/>
        <end position="14"/>
    </location>
</feature>
<gene>
    <name evidence="8" type="ORF">WR25_09365</name>
</gene>
<keyword evidence="5" id="KW-0175">Coiled coil</keyword>
<dbReference type="PANTHER" id="PTHR19304">
    <property type="entry name" value="CYCLIC-AMP RESPONSE ELEMENT BINDING PROTEIN"/>
    <property type="match status" value="1"/>
</dbReference>
<sequence length="482" mass="52063">MSSVVSTSNSQGSTAVAVPGNSSPKHLNMVTESATSALETPNASKLLGLTGTLELPSTAELMQKCLQINPFEQKFREANRRINFGPDDGLEPPKINLLGTMVSMPSITTSLQQSPSIFSNIGFLQPNSEGTDNITTADFSKLVSSMSEQAKSSESAAPRTADVLNAVLDMHHDRLHTINYLQNKPDLSMLFRSPNNSAPNSAGVLGLPLVVPMSTAAGLLAPPLLVSPAHSPRKHQENNNGLTDKQHSPGSDVSSISSQSLQPPLLTALRNLHQQQQEAAVNWDSMDIKPAISKANPIDGLGPISLATSSSTVTLANALTSLDTNRSRQNTSSEREITPTPSGGGANATPSRGRGRGRASLTADLPPDERRMTILERNKAAAVRYRKRKKEEHDDMITRVHTLEQDKVQLTTQNQVLRRELDRVTALLREREARCHCLNGLPLSTDLRSISPNSHEMDLLQSPAYLPQSILNGIAGMKRPKM</sequence>
<dbReference type="InterPro" id="IPR004827">
    <property type="entry name" value="bZIP"/>
</dbReference>
<reference evidence="8 9" key="1">
    <citation type="journal article" date="2017" name="Curr. Biol.">
        <title>Genome architecture and evolution of a unichromosomal asexual nematode.</title>
        <authorList>
            <person name="Fradin H."/>
            <person name="Zegar C."/>
            <person name="Gutwein M."/>
            <person name="Lucas J."/>
            <person name="Kovtun M."/>
            <person name="Corcoran D."/>
            <person name="Baugh L.R."/>
            <person name="Kiontke K."/>
            <person name="Gunsalus K."/>
            <person name="Fitch D.H."/>
            <person name="Piano F."/>
        </authorList>
    </citation>
    <scope>NUCLEOTIDE SEQUENCE [LARGE SCALE GENOMIC DNA]</scope>
    <source>
        <strain evidence="8">PF1309</strain>
    </source>
</reference>
<evidence type="ECO:0000259" key="7">
    <source>
        <dbReference type="PROSITE" id="PS50217"/>
    </source>
</evidence>
<evidence type="ECO:0000256" key="4">
    <source>
        <dbReference type="ARBA" id="ARBA00023242"/>
    </source>
</evidence>
<dbReference type="SMART" id="SM00338">
    <property type="entry name" value="BRLZ"/>
    <property type="match status" value="1"/>
</dbReference>
<evidence type="ECO:0000256" key="2">
    <source>
        <dbReference type="ARBA" id="ARBA00023015"/>
    </source>
</evidence>
<dbReference type="Proteomes" id="UP000218231">
    <property type="component" value="Unassembled WGS sequence"/>
</dbReference>
<name>A0A2A2JKZ4_9BILA</name>
<feature type="compositionally biased region" description="Polar residues" evidence="6">
    <location>
        <begin position="323"/>
        <end position="332"/>
    </location>
</feature>
<dbReference type="InterPro" id="IPR051027">
    <property type="entry name" value="bZIP_transcription_factors"/>
</dbReference>
<evidence type="ECO:0000313" key="8">
    <source>
        <dbReference type="EMBL" id="PAV62261.1"/>
    </source>
</evidence>
<evidence type="ECO:0000256" key="5">
    <source>
        <dbReference type="SAM" id="Coils"/>
    </source>
</evidence>
<keyword evidence="2" id="KW-0805">Transcription regulation</keyword>
<comment type="subcellular location">
    <subcellularLocation>
        <location evidence="1">Nucleus</location>
    </subcellularLocation>
</comment>
<dbReference type="EMBL" id="LIAE01010381">
    <property type="protein sequence ID" value="PAV62261.1"/>
    <property type="molecule type" value="Genomic_DNA"/>
</dbReference>
<keyword evidence="3" id="KW-0804">Transcription</keyword>
<feature type="region of interest" description="Disordered" evidence="6">
    <location>
        <begin position="320"/>
        <end position="369"/>
    </location>
</feature>
<evidence type="ECO:0000313" key="9">
    <source>
        <dbReference type="Proteomes" id="UP000218231"/>
    </source>
</evidence>
<dbReference type="GO" id="GO:0003700">
    <property type="term" value="F:DNA-binding transcription factor activity"/>
    <property type="evidence" value="ECO:0007669"/>
    <property type="project" value="InterPro"/>
</dbReference>
<evidence type="ECO:0000256" key="3">
    <source>
        <dbReference type="ARBA" id="ARBA00023163"/>
    </source>
</evidence>
<feature type="domain" description="BZIP" evidence="7">
    <location>
        <begin position="368"/>
        <end position="431"/>
    </location>
</feature>
<dbReference type="SUPFAM" id="SSF57959">
    <property type="entry name" value="Leucine zipper domain"/>
    <property type="match status" value="1"/>
</dbReference>
<dbReference type="Gene3D" id="1.20.5.170">
    <property type="match status" value="1"/>
</dbReference>
<feature type="coiled-coil region" evidence="5">
    <location>
        <begin position="400"/>
        <end position="434"/>
    </location>
</feature>
<feature type="compositionally biased region" description="Low complexity" evidence="6">
    <location>
        <begin position="248"/>
        <end position="260"/>
    </location>
</feature>
<organism evidence="8 9">
    <name type="scientific">Diploscapter pachys</name>
    <dbReference type="NCBI Taxonomy" id="2018661"/>
    <lineage>
        <taxon>Eukaryota</taxon>
        <taxon>Metazoa</taxon>
        <taxon>Ecdysozoa</taxon>
        <taxon>Nematoda</taxon>
        <taxon>Chromadorea</taxon>
        <taxon>Rhabditida</taxon>
        <taxon>Rhabditina</taxon>
        <taxon>Rhabditomorpha</taxon>
        <taxon>Rhabditoidea</taxon>
        <taxon>Rhabditidae</taxon>
        <taxon>Diploscapter</taxon>
    </lineage>
</organism>
<keyword evidence="9" id="KW-1185">Reference proteome</keyword>
<accession>A0A2A2JKZ4</accession>
<protein>
    <recommendedName>
        <fullName evidence="7">BZIP domain-containing protein</fullName>
    </recommendedName>
</protein>